<name>A0A8H7FB27_AGABI</name>
<evidence type="ECO:0000313" key="8">
    <source>
        <dbReference type="EMBL" id="KAF7784469.1"/>
    </source>
</evidence>
<gene>
    <name evidence="7" type="primary">DLT1</name>
    <name evidence="8" type="ORF">Agabi119p4_634</name>
</gene>
<reference evidence="8 9" key="1">
    <citation type="journal article" name="Sci. Rep.">
        <title>Telomere-to-telomere assembled and centromere annotated genomes of the two main subspecies of the button mushroom Agaricus bisporus reveal especially polymorphic chromosome ends.</title>
        <authorList>
            <person name="Sonnenberg A.S.M."/>
            <person name="Sedaghat-Telgerd N."/>
            <person name="Lavrijssen B."/>
            <person name="Ohm R.A."/>
            <person name="Hendrickx P.M."/>
            <person name="Scholtmeijer K."/>
            <person name="Baars J.J.P."/>
            <person name="van Peer A."/>
        </authorList>
    </citation>
    <scope>NUCLEOTIDE SEQUENCE [LARGE SCALE GENOMIC DNA]</scope>
    <source>
        <strain evidence="8 9">H119_p4</strain>
    </source>
</reference>
<evidence type="ECO:0000256" key="7">
    <source>
        <dbReference type="RuleBase" id="RU367100"/>
    </source>
</evidence>
<accession>A0A8H7FB27</accession>
<dbReference type="PANTHER" id="PTHR40021:SF1">
    <property type="entry name" value="DEFECT AT LOW TEMPERATURE PROTEIN 1"/>
    <property type="match status" value="1"/>
</dbReference>
<comment type="caution">
    <text evidence="8">The sequence shown here is derived from an EMBL/GenBank/DDBJ whole genome shotgun (WGS) entry which is preliminary data.</text>
</comment>
<evidence type="ECO:0000313" key="9">
    <source>
        <dbReference type="Proteomes" id="UP000629468"/>
    </source>
</evidence>
<evidence type="ECO:0000256" key="2">
    <source>
        <dbReference type="ARBA" id="ARBA00005550"/>
    </source>
</evidence>
<dbReference type="EMBL" id="JABXXO010000001">
    <property type="protein sequence ID" value="KAF7784469.1"/>
    <property type="molecule type" value="Genomic_DNA"/>
</dbReference>
<dbReference type="PANTHER" id="PTHR40021">
    <property type="entry name" value="DEFECT AT LOW TEMPERATURE PROTEIN 1"/>
    <property type="match status" value="1"/>
</dbReference>
<keyword evidence="6 7" id="KW-0472">Membrane</keyword>
<evidence type="ECO:0000256" key="5">
    <source>
        <dbReference type="ARBA" id="ARBA00022989"/>
    </source>
</evidence>
<evidence type="ECO:0000256" key="1">
    <source>
        <dbReference type="ARBA" id="ARBA00002489"/>
    </source>
</evidence>
<feature type="transmembrane region" description="Helical" evidence="7">
    <location>
        <begin position="12"/>
        <end position="38"/>
    </location>
</feature>
<proteinExistence type="inferred from homology"/>
<protein>
    <recommendedName>
        <fullName evidence="3 7">Defect at low temperature protein 1</fullName>
    </recommendedName>
</protein>
<evidence type="ECO:0000256" key="3">
    <source>
        <dbReference type="ARBA" id="ARBA00021353"/>
    </source>
</evidence>
<sequence length="244" mass="27666">MLSPKLLRTLSEASYALVVLLTVSTAGLSCAAVLSQAVRTSPGRDWINNFNALVIGASYLVVLVVSLLLCVKRRVAIRLKLQRISKTPRTLRQNELPKSVHQYITQEYYRTCLVSYESLPNDIVHEGWGRPGTPYAGQRFRRVLLDTIPEIDTLARLVIPLQPQMKPHARMLHHFRFIVPLLQHDEDKISPLHYYDAAIQIARISEREPTEEEFYIGMQAAEDIVRCLEMCRPDSTPDATSGES</sequence>
<comment type="function">
    <text evidence="1 7">Required for growth under high-pressure and low-temperature conditions.</text>
</comment>
<evidence type="ECO:0000256" key="6">
    <source>
        <dbReference type="ARBA" id="ARBA00023136"/>
    </source>
</evidence>
<dbReference type="AlphaFoldDB" id="A0A8H7FB27"/>
<dbReference type="Proteomes" id="UP000629468">
    <property type="component" value="Unassembled WGS sequence"/>
</dbReference>
<organism evidence="8 9">
    <name type="scientific">Agaricus bisporus var. burnettii</name>
    <dbReference type="NCBI Taxonomy" id="192524"/>
    <lineage>
        <taxon>Eukaryota</taxon>
        <taxon>Fungi</taxon>
        <taxon>Dikarya</taxon>
        <taxon>Basidiomycota</taxon>
        <taxon>Agaricomycotina</taxon>
        <taxon>Agaricomycetes</taxon>
        <taxon>Agaricomycetidae</taxon>
        <taxon>Agaricales</taxon>
        <taxon>Agaricineae</taxon>
        <taxon>Agaricaceae</taxon>
        <taxon>Agaricus</taxon>
    </lineage>
</organism>
<comment type="subcellular location">
    <subcellularLocation>
        <location evidence="7">Membrane</location>
        <topology evidence="7">Multi-pass membrane protein</topology>
    </subcellularLocation>
</comment>
<comment type="similarity">
    <text evidence="2 7">Belongs to the DLT1 family.</text>
</comment>
<keyword evidence="4 7" id="KW-0812">Transmembrane</keyword>
<feature type="transmembrane region" description="Helical" evidence="7">
    <location>
        <begin position="50"/>
        <end position="71"/>
    </location>
</feature>
<keyword evidence="5 7" id="KW-1133">Transmembrane helix</keyword>
<dbReference type="InterPro" id="IPR038869">
    <property type="entry name" value="DLT1"/>
</dbReference>
<dbReference type="PROSITE" id="PS51257">
    <property type="entry name" value="PROKAR_LIPOPROTEIN"/>
    <property type="match status" value="1"/>
</dbReference>
<evidence type="ECO:0000256" key="4">
    <source>
        <dbReference type="ARBA" id="ARBA00022692"/>
    </source>
</evidence>
<dbReference type="GO" id="GO:0016020">
    <property type="term" value="C:membrane"/>
    <property type="evidence" value="ECO:0007669"/>
    <property type="project" value="UniProtKB-SubCell"/>
</dbReference>